<dbReference type="AlphaFoldDB" id="A0A836GTV4"/>
<dbReference type="GeneID" id="92516405"/>
<dbReference type="KEGG" id="lmat:92516405"/>
<feature type="region of interest" description="Disordered" evidence="1">
    <location>
        <begin position="318"/>
        <end position="348"/>
    </location>
</feature>
<feature type="region of interest" description="Disordered" evidence="1">
    <location>
        <begin position="259"/>
        <end position="280"/>
    </location>
</feature>
<dbReference type="OrthoDB" id="273763at2759"/>
<dbReference type="RefSeq" id="XP_067179207.1">
    <property type="nucleotide sequence ID" value="XM_067323893.1"/>
</dbReference>
<keyword evidence="3" id="KW-1185">Reference proteome</keyword>
<comment type="caution">
    <text evidence="2">The sequence shown here is derived from an EMBL/GenBank/DDBJ whole genome shotgun (WGS) entry which is preliminary data.</text>
</comment>
<evidence type="ECO:0000256" key="1">
    <source>
        <dbReference type="SAM" id="MobiDB-lite"/>
    </source>
</evidence>
<reference evidence="3" key="1">
    <citation type="journal article" date="2021" name="Microbiol. Resour. Announc.">
        <title>LGAAP: Leishmaniinae Genome Assembly and Annotation Pipeline.</title>
        <authorList>
            <person name="Almutairi H."/>
            <person name="Urbaniak M.D."/>
            <person name="Bates M.D."/>
            <person name="Jariyapan N."/>
            <person name="Kwakye-Nuako G."/>
            <person name="Thomaz-Soccol V."/>
            <person name="Al-Salem W.S."/>
            <person name="Dillon R.J."/>
            <person name="Bates P.A."/>
            <person name="Gatherer D."/>
        </authorList>
    </citation>
    <scope>NUCLEOTIDE SEQUENCE [LARGE SCALE GENOMIC DNA]</scope>
</reference>
<proteinExistence type="predicted"/>
<accession>A0A836GTV4</accession>
<evidence type="ECO:0000313" key="3">
    <source>
        <dbReference type="Proteomes" id="UP000673552"/>
    </source>
</evidence>
<reference evidence="3" key="2">
    <citation type="journal article" date="2021" name="Sci. Data">
        <title>Chromosome-scale genome sequencing, assembly and annotation of six genomes from subfamily Leishmaniinae.</title>
        <authorList>
            <person name="Almutairi H."/>
            <person name="Urbaniak M.D."/>
            <person name="Bates M.D."/>
            <person name="Jariyapan N."/>
            <person name="Kwakye-Nuako G."/>
            <person name="Thomaz Soccol V."/>
            <person name="Al-Salem W.S."/>
            <person name="Dillon R.J."/>
            <person name="Bates P.A."/>
            <person name="Gatherer D."/>
        </authorList>
    </citation>
    <scope>NUCLEOTIDE SEQUENCE [LARGE SCALE GENOMIC DNA]</scope>
</reference>
<organism evidence="2 3">
    <name type="scientific">Leishmania martiniquensis</name>
    <dbReference type="NCBI Taxonomy" id="1580590"/>
    <lineage>
        <taxon>Eukaryota</taxon>
        <taxon>Discoba</taxon>
        <taxon>Euglenozoa</taxon>
        <taxon>Kinetoplastea</taxon>
        <taxon>Metakinetoplastina</taxon>
        <taxon>Trypanosomatida</taxon>
        <taxon>Trypanosomatidae</taxon>
        <taxon>Leishmaniinae</taxon>
        <taxon>Leishmania</taxon>
    </lineage>
</organism>
<dbReference type="Proteomes" id="UP000673552">
    <property type="component" value="Unassembled WGS sequence"/>
</dbReference>
<feature type="region of interest" description="Disordered" evidence="1">
    <location>
        <begin position="402"/>
        <end position="422"/>
    </location>
</feature>
<feature type="compositionally biased region" description="Polar residues" evidence="1">
    <location>
        <begin position="228"/>
        <end position="237"/>
    </location>
</feature>
<protein>
    <submittedName>
        <fullName evidence="2">Uncharacterized protein</fullName>
    </submittedName>
</protein>
<evidence type="ECO:0000313" key="2">
    <source>
        <dbReference type="EMBL" id="KAG5480044.1"/>
    </source>
</evidence>
<dbReference type="EMBL" id="JAFEUZ010000020">
    <property type="protein sequence ID" value="KAG5480044.1"/>
    <property type="molecule type" value="Genomic_DNA"/>
</dbReference>
<feature type="region of interest" description="Disordered" evidence="1">
    <location>
        <begin position="218"/>
        <end position="242"/>
    </location>
</feature>
<sequence length="831" mass="86020">MGAGSSTGGTGDTGAQLPPCPLFYNFMPNTQLIPASTLPKRDPSGSLRRPKGGCAARVIPLRSLPIVSGELKKHAKKIAADAKNKKRDGDSAAGGAEANAVAAATALLNSPSLLPSLSSCFLINIAVDERGRLAPLPTEGGHATVTVAADQGDAASGSRSPSWSLLTSPQSSFVKKGFSFSCPNTPSRTPLLPGVGGGLGGSFANGARRLLQDADKREATNELGSPPVTASASSITAGSRPAGETQLMRHNLTKAGADAGTRSALSGAPERPPTSFAVPLPSRAGLAKAVIGTTWDGEHDMLSATASVCSVLVKDSRFRKPEDGPGRANSSVAPAYPSNGANGGDNACPPRMRRQLSRITLFHVPQRTRWFLFNDSNNHEAHVSVLLCYHAQEQLSGPKASLAGEKAPADLPGRTPTTWAPTPGDLRIMCRATPLLHTSVTRRRQKVPLESACSSNRTYVEVRPVSAEAFIDAIPPPKTAVQEGQLAGLEKQVASAAAVEVFVVLAPGATVYLAEGEVLGYRIDTHLIPFDQSSSMAVLGSTLTLELARSLKKKGGASKKGYHHTLIFLAEAAAPPVSTGPACTLDSAAAALTSSAVPTLPSVTAGRALKGDDSILPSSTKTLNNVPLSSRGPAASVAPPKALANTAGRADHASVAASVTLAVSLQQRLSSSAPRCETIGEGAAAGDFDKVDARRHLSSQRSAGTAEGSRRGENYGTEATVNFCRCGALKTAPCTTAAALPTEDYPYRYDFANDAATRESAVAPLVWSAEYATPARADEMEKTAGAAQLPVLVPKRLVDDSGKDRSIPRGDVPSALDHSYSTSASHLDISF</sequence>
<gene>
    <name evidence="2" type="ORF">LSCM1_06466</name>
</gene>
<name>A0A836GTV4_9TRYP</name>